<dbReference type="Pfam" id="PF03422">
    <property type="entry name" value="CBM_6"/>
    <property type="match status" value="1"/>
</dbReference>
<evidence type="ECO:0000313" key="2">
    <source>
        <dbReference type="EMBL" id="GAQ79676.1"/>
    </source>
</evidence>
<evidence type="ECO:0000313" key="3">
    <source>
        <dbReference type="Proteomes" id="UP000054558"/>
    </source>
</evidence>
<dbReference type="EMBL" id="DF236984">
    <property type="protein sequence ID" value="GAQ79676.1"/>
    <property type="molecule type" value="Genomic_DNA"/>
</dbReference>
<accession>A0A1Y1HSY7</accession>
<name>A0A1Y1HSY7_KLENI</name>
<proteinExistence type="predicted"/>
<dbReference type="Gene3D" id="2.60.120.260">
    <property type="entry name" value="Galactose-binding domain-like"/>
    <property type="match status" value="1"/>
</dbReference>
<dbReference type="PANTHER" id="PTHR40469:SF2">
    <property type="entry name" value="GALACTOSE-BINDING DOMAIN-LIKE SUPERFAMILY PROTEIN"/>
    <property type="match status" value="1"/>
</dbReference>
<keyword evidence="3" id="KW-1185">Reference proteome</keyword>
<dbReference type="AlphaFoldDB" id="A0A1Y1HSY7"/>
<feature type="domain" description="CBM6" evidence="1">
    <location>
        <begin position="129"/>
        <end position="217"/>
    </location>
</feature>
<sequence>MTALSQRTCLVTASGQRSSASLSLERTGLLAPTPSTPAWGTTPTSWADPLMSKDVVGGVAWAGRAWHKTGGKHWGIPSGCTGRRSKSGLPNEPGGFGRVSTGGGLNGAPPLTDIGWSQSMPSVWQTKIYDDKSSPYISERPTADPIRGETEVYNVTDGDWLRYDNWNLFNIDSIRIPAYSSQRAHVDVRIGSTRGRLIATVRDHTNVAPQDFTDFVAPIQDHTNQRFLVDMKAAQTASRVLLNPARRPFDYCRGSMLYALLDCVTWGNPSLVPLAFLVATYPYATAQTGTANVSASFTGLVDLKLKTQASARCLEIRQTGSSPATWSISELTVFDD</sequence>
<reference evidence="2 3" key="1">
    <citation type="journal article" date="2014" name="Nat. Commun.">
        <title>Klebsormidium flaccidum genome reveals primary factors for plant terrestrial adaptation.</title>
        <authorList>
            <person name="Hori K."/>
            <person name="Maruyama F."/>
            <person name="Fujisawa T."/>
            <person name="Togashi T."/>
            <person name="Yamamoto N."/>
            <person name="Seo M."/>
            <person name="Sato S."/>
            <person name="Yamada T."/>
            <person name="Mori H."/>
            <person name="Tajima N."/>
            <person name="Moriyama T."/>
            <person name="Ikeuchi M."/>
            <person name="Watanabe M."/>
            <person name="Wada H."/>
            <person name="Kobayashi K."/>
            <person name="Saito M."/>
            <person name="Masuda T."/>
            <person name="Sasaki-Sekimoto Y."/>
            <person name="Mashiguchi K."/>
            <person name="Awai K."/>
            <person name="Shimojima M."/>
            <person name="Masuda S."/>
            <person name="Iwai M."/>
            <person name="Nobusawa T."/>
            <person name="Narise T."/>
            <person name="Kondo S."/>
            <person name="Saito H."/>
            <person name="Sato R."/>
            <person name="Murakawa M."/>
            <person name="Ihara Y."/>
            <person name="Oshima-Yamada Y."/>
            <person name="Ohtaka K."/>
            <person name="Satoh M."/>
            <person name="Sonobe K."/>
            <person name="Ishii M."/>
            <person name="Ohtani R."/>
            <person name="Kanamori-Sato M."/>
            <person name="Honoki R."/>
            <person name="Miyazaki D."/>
            <person name="Mochizuki H."/>
            <person name="Umetsu J."/>
            <person name="Higashi K."/>
            <person name="Shibata D."/>
            <person name="Kamiya Y."/>
            <person name="Sato N."/>
            <person name="Nakamura Y."/>
            <person name="Tabata S."/>
            <person name="Ida S."/>
            <person name="Kurokawa K."/>
            <person name="Ohta H."/>
        </authorList>
    </citation>
    <scope>NUCLEOTIDE SEQUENCE [LARGE SCALE GENOMIC DNA]</scope>
    <source>
        <strain evidence="2 3">NIES-2285</strain>
    </source>
</reference>
<organism evidence="2 3">
    <name type="scientific">Klebsormidium nitens</name>
    <name type="common">Green alga</name>
    <name type="synonym">Ulothrix nitens</name>
    <dbReference type="NCBI Taxonomy" id="105231"/>
    <lineage>
        <taxon>Eukaryota</taxon>
        <taxon>Viridiplantae</taxon>
        <taxon>Streptophyta</taxon>
        <taxon>Klebsormidiophyceae</taxon>
        <taxon>Klebsormidiales</taxon>
        <taxon>Klebsormidiaceae</taxon>
        <taxon>Klebsormidium</taxon>
    </lineage>
</organism>
<dbReference type="InterPro" id="IPR005084">
    <property type="entry name" value="CBM6"/>
</dbReference>
<dbReference type="PANTHER" id="PTHR40469">
    <property type="entry name" value="SECRETED GLYCOSYL HYDROLASE"/>
    <property type="match status" value="1"/>
</dbReference>
<evidence type="ECO:0000259" key="1">
    <source>
        <dbReference type="Pfam" id="PF03422"/>
    </source>
</evidence>
<dbReference type="Proteomes" id="UP000054558">
    <property type="component" value="Unassembled WGS sequence"/>
</dbReference>
<dbReference type="GO" id="GO:0030246">
    <property type="term" value="F:carbohydrate binding"/>
    <property type="evidence" value="ECO:0007669"/>
    <property type="project" value="InterPro"/>
</dbReference>
<protein>
    <submittedName>
        <fullName evidence="2">Carbohydrate binding protein</fullName>
    </submittedName>
</protein>
<gene>
    <name evidence="2" type="ORF">KFL_000350300</name>
</gene>